<name>A0A8D1ADP4_PIG</name>
<dbReference type="Ensembl" id="ENSSSCT00035077508.1">
    <property type="protein sequence ID" value="ENSSSCP00035031716.1"/>
    <property type="gene ID" value="ENSSSCG00035057940.1"/>
</dbReference>
<dbReference type="Proteomes" id="UP000694720">
    <property type="component" value="Unplaced"/>
</dbReference>
<evidence type="ECO:0000313" key="2">
    <source>
        <dbReference type="Ensembl" id="ENSSSCP00035031716.1"/>
    </source>
</evidence>
<protein>
    <submittedName>
        <fullName evidence="2">Uncharacterized protein</fullName>
    </submittedName>
</protein>
<organism evidence="2 3">
    <name type="scientific">Sus scrofa</name>
    <name type="common">Pig</name>
    <dbReference type="NCBI Taxonomy" id="9823"/>
    <lineage>
        <taxon>Eukaryota</taxon>
        <taxon>Metazoa</taxon>
        <taxon>Chordata</taxon>
        <taxon>Craniata</taxon>
        <taxon>Vertebrata</taxon>
        <taxon>Euteleostomi</taxon>
        <taxon>Mammalia</taxon>
        <taxon>Eutheria</taxon>
        <taxon>Laurasiatheria</taxon>
        <taxon>Artiodactyla</taxon>
        <taxon>Suina</taxon>
        <taxon>Suidae</taxon>
        <taxon>Sus</taxon>
    </lineage>
</organism>
<keyword evidence="1" id="KW-0472">Membrane</keyword>
<feature type="transmembrane region" description="Helical" evidence="1">
    <location>
        <begin position="59"/>
        <end position="78"/>
    </location>
</feature>
<feature type="transmembrane region" description="Helical" evidence="1">
    <location>
        <begin position="31"/>
        <end position="52"/>
    </location>
</feature>
<evidence type="ECO:0000256" key="1">
    <source>
        <dbReference type="SAM" id="Phobius"/>
    </source>
</evidence>
<proteinExistence type="predicted"/>
<reference evidence="2" key="1">
    <citation type="submission" date="2025-05" db="UniProtKB">
        <authorList>
            <consortium name="Ensembl"/>
        </authorList>
    </citation>
    <scope>IDENTIFICATION</scope>
</reference>
<evidence type="ECO:0000313" key="3">
    <source>
        <dbReference type="Proteomes" id="UP000694720"/>
    </source>
</evidence>
<feature type="transmembrane region" description="Helical" evidence="1">
    <location>
        <begin position="165"/>
        <end position="185"/>
    </location>
</feature>
<sequence>MSLAILGLLCFPTNFKIFCSTSVKNVLCNSIGIALNLYIALGSMVILIILALPIQEHGVSFHLFVPSLISFISVLYFSEYRSFVSLGRFTPRYFILLDAMVNGIASLISLSALQLLVYRNGIDFCVLILYPETLPNSWISSNSFLVESLGFSRYSIMSSANSDSFTSSFPIWIPFISFTSLIAVARTSKTMLKSSGKSRHPCLVPDLSRNSFSFSPLRMMFSVVCHIWLLLY</sequence>
<keyword evidence="1" id="KW-1133">Transmembrane helix</keyword>
<keyword evidence="1" id="KW-0812">Transmembrane</keyword>
<feature type="transmembrane region" description="Helical" evidence="1">
    <location>
        <begin position="93"/>
        <end position="117"/>
    </location>
</feature>
<accession>A0A8D1ADP4</accession>
<dbReference type="Proteomes" id="UP000694728">
    <property type="component" value="Unplaced"/>
</dbReference>
<dbReference type="Ensembl" id="ENSSSCT00045051991.1">
    <property type="protein sequence ID" value="ENSSSCP00045036183.1"/>
    <property type="gene ID" value="ENSSSCG00045030523.1"/>
</dbReference>
<dbReference type="AlphaFoldDB" id="A0A8D1ADP4"/>